<dbReference type="CDD" id="cd03349">
    <property type="entry name" value="LbH_XAT"/>
    <property type="match status" value="1"/>
</dbReference>
<dbReference type="Proteomes" id="UP000595610">
    <property type="component" value="Chromosome 2"/>
</dbReference>
<dbReference type="InterPro" id="IPR018357">
    <property type="entry name" value="Hexapep_transf_CS"/>
</dbReference>
<keyword evidence="2 5" id="KW-0808">Transferase</keyword>
<dbReference type="EMBL" id="CP066076">
    <property type="protein sequence ID" value="QQC65847.1"/>
    <property type="molecule type" value="Genomic_DNA"/>
</dbReference>
<dbReference type="InterPro" id="IPR050179">
    <property type="entry name" value="Trans_hexapeptide_repeat"/>
</dbReference>
<dbReference type="Pfam" id="PF00132">
    <property type="entry name" value="Hexapep"/>
    <property type="match status" value="1"/>
</dbReference>
<proteinExistence type="inferred from homology"/>
<gene>
    <name evidence="5" type="ORF">I6I06_23900</name>
</gene>
<name>A0A7T4N5Z0_9BURK</name>
<evidence type="ECO:0000313" key="5">
    <source>
        <dbReference type="EMBL" id="QQC65847.1"/>
    </source>
</evidence>
<dbReference type="RefSeq" id="WP_052400450.1">
    <property type="nucleotide sequence ID" value="NZ_CP066076.1"/>
</dbReference>
<accession>A0A7T4N5Z0</accession>
<sequence>MEVIHLHNEIRERFERCNIALDPKQNILKWEGLIELEEFSSVKNDHLVTCGAFSYSFSHLPFDTKVGRYCSIAYGITDLGNSHPLHFVSGHPFLFDGGDWREIARRNGSDWDVHIPYDDRYGPIEIGHDCWIGSGARIKGGVKIGTGSVIAAGAIVTKDVPPYSMVAGVPAKVVKNRFSDKVIELLLETEWWNYAYWDLKGLPFDEPERFANEFLDIKSRLKPFEPRVFGVRDILRA</sequence>
<dbReference type="InterPro" id="IPR001451">
    <property type="entry name" value="Hexapep"/>
</dbReference>
<evidence type="ECO:0000256" key="1">
    <source>
        <dbReference type="ARBA" id="ARBA00007274"/>
    </source>
</evidence>
<keyword evidence="3" id="KW-0677">Repeat</keyword>
<dbReference type="PANTHER" id="PTHR43300:SF11">
    <property type="entry name" value="ACETYLTRANSFERASE RV3034C-RELATED"/>
    <property type="match status" value="1"/>
</dbReference>
<dbReference type="Gene3D" id="2.160.10.10">
    <property type="entry name" value="Hexapeptide repeat proteins"/>
    <property type="match status" value="1"/>
</dbReference>
<dbReference type="GO" id="GO:0016746">
    <property type="term" value="F:acyltransferase activity"/>
    <property type="evidence" value="ECO:0007669"/>
    <property type="project" value="UniProtKB-KW"/>
</dbReference>
<reference evidence="5 6" key="1">
    <citation type="submission" date="2020-12" db="EMBL/GenBank/DDBJ databases">
        <title>FDA dAtabase for Regulatory Grade micrObial Sequences (FDA-ARGOS): Supporting development and validation of Infectious Disease Dx tests.</title>
        <authorList>
            <person name="Nelson B."/>
            <person name="Plummer A."/>
            <person name="Tallon L."/>
            <person name="Sadzewicz L."/>
            <person name="Zhao X."/>
            <person name="Boylan J."/>
            <person name="Ott S."/>
            <person name="Bowen H."/>
            <person name="Vavikolanu K."/>
            <person name="Mehta A."/>
            <person name="Aluvathingal J."/>
            <person name="Nadendla S."/>
            <person name="Myers T."/>
            <person name="Yan Y."/>
            <person name="Sichtig H."/>
        </authorList>
    </citation>
    <scope>NUCLEOTIDE SEQUENCE [LARGE SCALE GENOMIC DNA]</scope>
    <source>
        <strain evidence="5 6">FDAARGOS_1049</strain>
    </source>
</reference>
<dbReference type="PANTHER" id="PTHR43300">
    <property type="entry name" value="ACETYLTRANSFERASE"/>
    <property type="match status" value="1"/>
</dbReference>
<keyword evidence="4" id="KW-0012">Acyltransferase</keyword>
<evidence type="ECO:0000256" key="2">
    <source>
        <dbReference type="ARBA" id="ARBA00022679"/>
    </source>
</evidence>
<keyword evidence="6" id="KW-1185">Reference proteome</keyword>
<dbReference type="InterPro" id="IPR011004">
    <property type="entry name" value="Trimer_LpxA-like_sf"/>
</dbReference>
<evidence type="ECO:0000313" key="6">
    <source>
        <dbReference type="Proteomes" id="UP000595610"/>
    </source>
</evidence>
<dbReference type="SUPFAM" id="SSF51161">
    <property type="entry name" value="Trimeric LpxA-like enzymes"/>
    <property type="match status" value="1"/>
</dbReference>
<organism evidence="5 6">
    <name type="scientific">Paraburkholderia ginsengisoli</name>
    <dbReference type="NCBI Taxonomy" id="311231"/>
    <lineage>
        <taxon>Bacteria</taxon>
        <taxon>Pseudomonadati</taxon>
        <taxon>Pseudomonadota</taxon>
        <taxon>Betaproteobacteria</taxon>
        <taxon>Burkholderiales</taxon>
        <taxon>Burkholderiaceae</taxon>
        <taxon>Paraburkholderia</taxon>
    </lineage>
</organism>
<protein>
    <submittedName>
        <fullName evidence="5">CatB-related O-acetyltransferase</fullName>
    </submittedName>
</protein>
<dbReference type="PROSITE" id="PS00101">
    <property type="entry name" value="HEXAPEP_TRANSFERASES"/>
    <property type="match status" value="1"/>
</dbReference>
<dbReference type="KEGG" id="pgis:I6I06_23900"/>
<dbReference type="AlphaFoldDB" id="A0A7T4N5Z0"/>
<evidence type="ECO:0000256" key="4">
    <source>
        <dbReference type="ARBA" id="ARBA00023315"/>
    </source>
</evidence>
<evidence type="ECO:0000256" key="3">
    <source>
        <dbReference type="ARBA" id="ARBA00022737"/>
    </source>
</evidence>
<comment type="similarity">
    <text evidence="1">Belongs to the transferase hexapeptide repeat family.</text>
</comment>